<dbReference type="GO" id="GO:0050821">
    <property type="term" value="P:protein stabilization"/>
    <property type="evidence" value="ECO:0007669"/>
    <property type="project" value="TreeGrafter"/>
</dbReference>
<accession>A0A9D1SL08</accession>
<dbReference type="GO" id="GO:0051082">
    <property type="term" value="F:unfolded protein binding"/>
    <property type="evidence" value="ECO:0007669"/>
    <property type="project" value="InterPro"/>
</dbReference>
<dbReference type="GO" id="GO:0005829">
    <property type="term" value="C:cytosol"/>
    <property type="evidence" value="ECO:0007669"/>
    <property type="project" value="TreeGrafter"/>
</dbReference>
<dbReference type="AlphaFoldDB" id="A0A9D1SL08"/>
<dbReference type="InterPro" id="IPR024930">
    <property type="entry name" value="Skp_dom_sf"/>
</dbReference>
<dbReference type="Gene3D" id="3.30.910.20">
    <property type="entry name" value="Skp domain"/>
    <property type="match status" value="1"/>
</dbReference>
<name>A0A9D1SL08_9FIRM</name>
<dbReference type="SUPFAM" id="SSF111384">
    <property type="entry name" value="OmpH-like"/>
    <property type="match status" value="1"/>
</dbReference>
<evidence type="ECO:0000256" key="1">
    <source>
        <dbReference type="ARBA" id="ARBA00009091"/>
    </source>
</evidence>
<dbReference type="PANTHER" id="PTHR35089:SF1">
    <property type="entry name" value="CHAPERONE PROTEIN SKP"/>
    <property type="match status" value="1"/>
</dbReference>
<evidence type="ECO:0000256" key="4">
    <source>
        <dbReference type="SAM" id="SignalP"/>
    </source>
</evidence>
<gene>
    <name evidence="5" type="ORF">IAB06_03695</name>
</gene>
<evidence type="ECO:0000313" key="6">
    <source>
        <dbReference type="Proteomes" id="UP000824099"/>
    </source>
</evidence>
<feature type="chain" id="PRO_5038520516" evidence="4">
    <location>
        <begin position="28"/>
        <end position="143"/>
    </location>
</feature>
<reference evidence="5" key="1">
    <citation type="submission" date="2020-10" db="EMBL/GenBank/DDBJ databases">
        <authorList>
            <person name="Gilroy R."/>
        </authorList>
    </citation>
    <scope>NUCLEOTIDE SEQUENCE</scope>
    <source>
        <strain evidence="5">CHK160-1198</strain>
    </source>
</reference>
<evidence type="ECO:0000256" key="2">
    <source>
        <dbReference type="ARBA" id="ARBA00022729"/>
    </source>
</evidence>
<dbReference type="EMBL" id="DVNI01000055">
    <property type="protein sequence ID" value="HIU64131.1"/>
    <property type="molecule type" value="Genomic_DNA"/>
</dbReference>
<dbReference type="SMART" id="SM00935">
    <property type="entry name" value="OmpH"/>
    <property type="match status" value="1"/>
</dbReference>
<dbReference type="PANTHER" id="PTHR35089">
    <property type="entry name" value="CHAPERONE PROTEIN SKP"/>
    <property type="match status" value="1"/>
</dbReference>
<feature type="coiled-coil region" evidence="3">
    <location>
        <begin position="71"/>
        <end position="98"/>
    </location>
</feature>
<reference evidence="5" key="2">
    <citation type="journal article" date="2021" name="PeerJ">
        <title>Extensive microbial diversity within the chicken gut microbiome revealed by metagenomics and culture.</title>
        <authorList>
            <person name="Gilroy R."/>
            <person name="Ravi A."/>
            <person name="Getino M."/>
            <person name="Pursley I."/>
            <person name="Horton D.L."/>
            <person name="Alikhan N.F."/>
            <person name="Baker D."/>
            <person name="Gharbi K."/>
            <person name="Hall N."/>
            <person name="Watson M."/>
            <person name="Adriaenssens E.M."/>
            <person name="Foster-Nyarko E."/>
            <person name="Jarju S."/>
            <person name="Secka A."/>
            <person name="Antonio M."/>
            <person name="Oren A."/>
            <person name="Chaudhuri R.R."/>
            <person name="La Ragione R."/>
            <person name="Hildebrand F."/>
            <person name="Pallen M.J."/>
        </authorList>
    </citation>
    <scope>NUCLEOTIDE SEQUENCE</scope>
    <source>
        <strain evidence="5">CHK160-1198</strain>
    </source>
</reference>
<organism evidence="5 6">
    <name type="scientific">Candidatus Avacidaminococcus intestinavium</name>
    <dbReference type="NCBI Taxonomy" id="2840684"/>
    <lineage>
        <taxon>Bacteria</taxon>
        <taxon>Bacillati</taxon>
        <taxon>Bacillota</taxon>
        <taxon>Negativicutes</taxon>
        <taxon>Acidaminococcales</taxon>
        <taxon>Acidaminococcaceae</taxon>
        <taxon>Acidaminococcaceae incertae sedis</taxon>
        <taxon>Candidatus Avacidaminococcus</taxon>
    </lineage>
</organism>
<comment type="caution">
    <text evidence="5">The sequence shown here is derived from an EMBL/GenBank/DDBJ whole genome shotgun (WGS) entry which is preliminary data.</text>
</comment>
<protein>
    <submittedName>
        <fullName evidence="5">OmpH family outer membrane protein</fullName>
    </submittedName>
</protein>
<proteinExistence type="inferred from homology"/>
<dbReference type="Pfam" id="PF03938">
    <property type="entry name" value="OmpH"/>
    <property type="match status" value="1"/>
</dbReference>
<feature type="signal peptide" evidence="4">
    <location>
        <begin position="1"/>
        <end position="27"/>
    </location>
</feature>
<dbReference type="Proteomes" id="UP000824099">
    <property type="component" value="Unassembled WGS sequence"/>
</dbReference>
<keyword evidence="3" id="KW-0175">Coiled coil</keyword>
<comment type="similarity">
    <text evidence="1">Belongs to the Skp family.</text>
</comment>
<sequence>MNMLKKQWKLWMLTLVMLVFTSGVVLAAPKSDIGIIDTQQVLQAHPDMEGARQKMQLEEQRAQQDFETNAKDLANEAKEQYIQNLQQKLAKLQQEMMEPIGKKIDAAIKKVAESKGLSVVLDRSGVVRGGTDITQDVIKEIVK</sequence>
<keyword evidence="2 4" id="KW-0732">Signal</keyword>
<evidence type="ECO:0000313" key="5">
    <source>
        <dbReference type="EMBL" id="HIU64131.1"/>
    </source>
</evidence>
<evidence type="ECO:0000256" key="3">
    <source>
        <dbReference type="SAM" id="Coils"/>
    </source>
</evidence>
<dbReference type="InterPro" id="IPR005632">
    <property type="entry name" value="Chaperone_Skp"/>
</dbReference>